<keyword evidence="2" id="KW-1133">Transmembrane helix</keyword>
<dbReference type="PANTHER" id="PTHR45005:SF2">
    <property type="entry name" value="PROTEIN HLB1"/>
    <property type="match status" value="1"/>
</dbReference>
<feature type="transmembrane region" description="Helical" evidence="2">
    <location>
        <begin position="69"/>
        <end position="86"/>
    </location>
</feature>
<dbReference type="SUPFAM" id="SSF48452">
    <property type="entry name" value="TPR-like"/>
    <property type="match status" value="1"/>
</dbReference>
<feature type="transmembrane region" description="Helical" evidence="2">
    <location>
        <begin position="43"/>
        <end position="62"/>
    </location>
</feature>
<dbReference type="Gene3D" id="1.25.40.10">
    <property type="entry name" value="Tetratricopeptide repeat domain"/>
    <property type="match status" value="1"/>
</dbReference>
<comment type="caution">
    <text evidence="3">The sequence shown here is derived from an EMBL/GenBank/DDBJ whole genome shotgun (WGS) entry which is preliminary data.</text>
</comment>
<dbReference type="PANTHER" id="PTHR45005">
    <property type="match status" value="1"/>
</dbReference>
<dbReference type="InterPro" id="IPR053277">
    <property type="entry name" value="Endomembrane_traffic_mod"/>
</dbReference>
<accession>A0AAV9I391</accession>
<keyword evidence="2" id="KW-0812">Transmembrane</keyword>
<evidence type="ECO:0000256" key="2">
    <source>
        <dbReference type="SAM" id="Phobius"/>
    </source>
</evidence>
<sequence>MYLPILYSSLKQERNNRVSNLLQVLEDKKQATEQNSLVLVKEWIWLVLFGFISIAVMISFYVVTRNRRLSILLAAYGLLWSISIVVQRLQLHRMYLTQVGWQQYADKRIWELKEDVKEYENQLATLSSQLESLIKTCQSLERKQEERREEWKHFLWEWKRWKEEWNESRVAVQIRLYQLDKWEERWTSLQSSLQELTNYHLTERRNWSEISQQLQTLSKQMNLQVSGESLPKSTDRNNVSGIVPWKQGGGEYNQLYSFSRDEFEREELLSQLDEEWMDAYWKERDSISPLLLESSKTISQLPQGMEEEEGGKNKPIASIERLLGEEEKPLLSKQDEEAFKKDTLILMEQIGIVEKSQVGRIIESTLRRWERLSYILTDDEEVFLHWGLALMNRARYSTSEEQEQQDLLEAGRKFLQASERKSNDARIWFNWGLSLCLRGSLLKGEEACQLFEAACEKYEKAIQLDGLSFVTRYNYGLCLYSLGTLLTGELAAEYLHRAVDYFESALDLEPSDEKTRKYLQKCQLLLKQLGIVPFR</sequence>
<protein>
    <recommendedName>
        <fullName evidence="5">Tetratricopeptide repeat protein</fullName>
    </recommendedName>
</protein>
<feature type="coiled-coil region" evidence="1">
    <location>
        <begin position="109"/>
        <end position="150"/>
    </location>
</feature>
<gene>
    <name evidence="3" type="ORF">GAYE_PCTG33G0866</name>
</gene>
<keyword evidence="1" id="KW-0175">Coiled coil</keyword>
<evidence type="ECO:0000313" key="3">
    <source>
        <dbReference type="EMBL" id="KAK4522976.1"/>
    </source>
</evidence>
<dbReference type="EMBL" id="JANCYU010000010">
    <property type="protein sequence ID" value="KAK4522976.1"/>
    <property type="molecule type" value="Genomic_DNA"/>
</dbReference>
<dbReference type="Proteomes" id="UP001300502">
    <property type="component" value="Unassembled WGS sequence"/>
</dbReference>
<evidence type="ECO:0000313" key="4">
    <source>
        <dbReference type="Proteomes" id="UP001300502"/>
    </source>
</evidence>
<proteinExistence type="predicted"/>
<organism evidence="3 4">
    <name type="scientific">Galdieria yellowstonensis</name>
    <dbReference type="NCBI Taxonomy" id="3028027"/>
    <lineage>
        <taxon>Eukaryota</taxon>
        <taxon>Rhodophyta</taxon>
        <taxon>Bangiophyceae</taxon>
        <taxon>Galdieriales</taxon>
        <taxon>Galdieriaceae</taxon>
        <taxon>Galdieria</taxon>
    </lineage>
</organism>
<dbReference type="AlphaFoldDB" id="A0AAV9I391"/>
<dbReference type="InterPro" id="IPR011990">
    <property type="entry name" value="TPR-like_helical_dom_sf"/>
</dbReference>
<name>A0AAV9I391_9RHOD</name>
<keyword evidence="2" id="KW-0472">Membrane</keyword>
<reference evidence="3 4" key="1">
    <citation type="submission" date="2022-07" db="EMBL/GenBank/DDBJ databases">
        <title>Genome-wide signatures of adaptation to extreme environments.</title>
        <authorList>
            <person name="Cho C.H."/>
            <person name="Yoon H.S."/>
        </authorList>
    </citation>
    <scope>NUCLEOTIDE SEQUENCE [LARGE SCALE GENOMIC DNA]</scope>
    <source>
        <strain evidence="3 4">108.79 E11</strain>
    </source>
</reference>
<evidence type="ECO:0000256" key="1">
    <source>
        <dbReference type="SAM" id="Coils"/>
    </source>
</evidence>
<keyword evidence="4" id="KW-1185">Reference proteome</keyword>
<evidence type="ECO:0008006" key="5">
    <source>
        <dbReference type="Google" id="ProtNLM"/>
    </source>
</evidence>